<dbReference type="KEGG" id="kqi:F1D05_27970"/>
<sequence>MPRDDLPFDPPMGLQALGLTAAEDAAYELVVDRPPSTVSQLAADWDRAEKLQPVLDGLEKLGLVRRSMLKAPTYAAVSPDIAIDTLLLDSEQQLHRARQYSDQLAGIYREQVARAGPGSVIEIVTGNRPIRQRLLQIRRSARSEVCYLAGPPDVDLGDGPSAGTFASGVSYRTIYDSAYVEQPEALADIEQLIQTGRQSRVLPKLPLKLYLCDGRLAVLPLQREPGTTPAIIIVHPSTLLDALGNLFEGLWQRALPLDLAGAGARTPENRSSVDDQRVIALLLSGLTDEAIARQLAVSYRTAQRRIASLIDRLGVHTRFQAGVRAALRDSPPTDH</sequence>
<reference evidence="2 3" key="2">
    <citation type="journal article" date="2020" name="Microbiol. Resour. Announc.">
        <title>Antarctic desert soil bacteria exhibit high novel natural product potential, evaluated through long-read genome sequencing and comparative genomics.</title>
        <authorList>
            <person name="Benaud N."/>
            <person name="Edwards R.J."/>
            <person name="Amos T.G."/>
            <person name="D'Agostino P.M."/>
            <person name="Gutierrez-Chavez C."/>
            <person name="Montgomery K."/>
            <person name="Nicetic I."/>
            <person name="Ferrari B.C."/>
        </authorList>
    </citation>
    <scope>NUCLEOTIDE SEQUENCE [LARGE SCALE GENOMIC DNA]</scope>
    <source>
        <strain evidence="2 3">SPB151</strain>
    </source>
</reference>
<dbReference type="RefSeq" id="WP_185443447.1">
    <property type="nucleotide sequence ID" value="NZ_CP043661.1"/>
</dbReference>
<dbReference type="InterPro" id="IPR051797">
    <property type="entry name" value="TrmB-like"/>
</dbReference>
<dbReference type="Gene3D" id="1.10.10.10">
    <property type="entry name" value="Winged helix-like DNA-binding domain superfamily/Winged helix DNA-binding domain"/>
    <property type="match status" value="2"/>
</dbReference>
<dbReference type="SMART" id="SM00421">
    <property type="entry name" value="HTH_LUXR"/>
    <property type="match status" value="1"/>
</dbReference>
<dbReference type="Proteomes" id="UP000515563">
    <property type="component" value="Chromosome"/>
</dbReference>
<dbReference type="Pfam" id="PF01978">
    <property type="entry name" value="TrmB"/>
    <property type="match status" value="1"/>
</dbReference>
<dbReference type="InterPro" id="IPR000792">
    <property type="entry name" value="Tscrpt_reg_LuxR_C"/>
</dbReference>
<reference evidence="3" key="1">
    <citation type="submission" date="2019-09" db="EMBL/GenBank/DDBJ databases">
        <title>Antimicrobial potential of Antarctic Bacteria.</title>
        <authorList>
            <person name="Benaud N."/>
            <person name="Edwards R.J."/>
            <person name="Ferrari B.C."/>
        </authorList>
    </citation>
    <scope>NUCLEOTIDE SEQUENCE [LARGE SCALE GENOMIC DNA]</scope>
    <source>
        <strain evidence="3">SPB151</strain>
    </source>
</reference>
<evidence type="ECO:0000313" key="2">
    <source>
        <dbReference type="EMBL" id="QNE21044.1"/>
    </source>
</evidence>
<evidence type="ECO:0000313" key="3">
    <source>
        <dbReference type="Proteomes" id="UP000515563"/>
    </source>
</evidence>
<dbReference type="AlphaFoldDB" id="A0A7G6X479"/>
<dbReference type="PANTHER" id="PTHR34293">
    <property type="entry name" value="HTH-TYPE TRANSCRIPTIONAL REGULATOR TRMBL2"/>
    <property type="match status" value="1"/>
</dbReference>
<dbReference type="InterPro" id="IPR016032">
    <property type="entry name" value="Sig_transdc_resp-reg_C-effctor"/>
</dbReference>
<name>A0A7G6X479_9ACTN</name>
<accession>A0A7G6X479</accession>
<keyword evidence="3" id="KW-1185">Reference proteome</keyword>
<feature type="domain" description="HTH luxR-type" evidence="1">
    <location>
        <begin position="268"/>
        <end position="325"/>
    </location>
</feature>
<dbReference type="EMBL" id="CP043661">
    <property type="protein sequence ID" value="QNE21044.1"/>
    <property type="molecule type" value="Genomic_DNA"/>
</dbReference>
<dbReference type="InterPro" id="IPR002831">
    <property type="entry name" value="Tscrpt_reg_TrmB_N"/>
</dbReference>
<dbReference type="InterPro" id="IPR036388">
    <property type="entry name" value="WH-like_DNA-bd_sf"/>
</dbReference>
<dbReference type="GO" id="GO:0003677">
    <property type="term" value="F:DNA binding"/>
    <property type="evidence" value="ECO:0007669"/>
    <property type="project" value="InterPro"/>
</dbReference>
<protein>
    <submittedName>
        <fullName evidence="2">Helix-turn-helix transcriptional regulator</fullName>
    </submittedName>
</protein>
<gene>
    <name evidence="2" type="ORF">F1D05_27970</name>
</gene>
<dbReference type="GO" id="GO:0006355">
    <property type="term" value="P:regulation of DNA-templated transcription"/>
    <property type="evidence" value="ECO:0007669"/>
    <property type="project" value="InterPro"/>
</dbReference>
<organism evidence="2 3">
    <name type="scientific">Kribbella qitaiheensis</name>
    <dbReference type="NCBI Taxonomy" id="1544730"/>
    <lineage>
        <taxon>Bacteria</taxon>
        <taxon>Bacillati</taxon>
        <taxon>Actinomycetota</taxon>
        <taxon>Actinomycetes</taxon>
        <taxon>Propionibacteriales</taxon>
        <taxon>Kribbellaceae</taxon>
        <taxon>Kribbella</taxon>
    </lineage>
</organism>
<dbReference type="SUPFAM" id="SSF46894">
    <property type="entry name" value="C-terminal effector domain of the bipartite response regulators"/>
    <property type="match status" value="1"/>
</dbReference>
<dbReference type="PANTHER" id="PTHR34293:SF1">
    <property type="entry name" value="HTH-TYPE TRANSCRIPTIONAL REGULATOR TRMBL2"/>
    <property type="match status" value="1"/>
</dbReference>
<evidence type="ECO:0000259" key="1">
    <source>
        <dbReference type="SMART" id="SM00421"/>
    </source>
</evidence>
<proteinExistence type="predicted"/>